<accession>A0ABS8Q6D6</accession>
<evidence type="ECO:0000256" key="1">
    <source>
        <dbReference type="SAM" id="Phobius"/>
    </source>
</evidence>
<feature type="transmembrane region" description="Helical" evidence="1">
    <location>
        <begin position="75"/>
        <end position="97"/>
    </location>
</feature>
<keyword evidence="1" id="KW-0472">Membrane</keyword>
<reference evidence="2" key="1">
    <citation type="submission" date="2021-11" db="EMBL/GenBank/DDBJ databases">
        <title>The complete genome of Massilia sp sp. G4R7.</title>
        <authorList>
            <person name="Liu L."/>
            <person name="Yue J."/>
            <person name="Yuan J."/>
            <person name="Yang F."/>
            <person name="Li L."/>
        </authorList>
    </citation>
    <scope>NUCLEOTIDE SEQUENCE</scope>
    <source>
        <strain evidence="2">G4R7</strain>
    </source>
</reference>
<protein>
    <submittedName>
        <fullName evidence="2">Uncharacterized protein</fullName>
    </submittedName>
</protein>
<sequence>MKLTKSSPVNENNTKFLWGCFLAIVVVWFSAIFWVPKVSSLLITSAVECQVSLPDGRPTPECVNVLGSYGATGDLFGAVTSLFSALGLFAVAFTVHVESKARKSELKPFVISNLGEDGITLQDPNLGTEQNIDVLVPLVFKNVGEVAINVNISAELEYAGKKFQIDEVSLESPLVAEFDVHEIVRGTLKADAFKTVLGALEDEAETKTNGSNSAPSAIPVSLKINIFYESLSGVTWVTTVKYNITLTTPAHRDKLISLTKLTADRTTMWANKVSVPLTAKVAKGSWDYGLKESK</sequence>
<keyword evidence="3" id="KW-1185">Reference proteome</keyword>
<feature type="transmembrane region" description="Helical" evidence="1">
    <location>
        <begin position="16"/>
        <end position="35"/>
    </location>
</feature>
<proteinExistence type="predicted"/>
<gene>
    <name evidence="2" type="ORF">LQ564_13395</name>
</gene>
<dbReference type="Proteomes" id="UP001179361">
    <property type="component" value="Unassembled WGS sequence"/>
</dbReference>
<name>A0ABS8Q6D6_9BURK</name>
<organism evidence="2 3">
    <name type="scientific">Massilia phyllostachyos</name>
    <dbReference type="NCBI Taxonomy" id="2898585"/>
    <lineage>
        <taxon>Bacteria</taxon>
        <taxon>Pseudomonadati</taxon>
        <taxon>Pseudomonadota</taxon>
        <taxon>Betaproteobacteria</taxon>
        <taxon>Burkholderiales</taxon>
        <taxon>Oxalobacteraceae</taxon>
        <taxon>Telluria group</taxon>
        <taxon>Massilia</taxon>
    </lineage>
</organism>
<evidence type="ECO:0000313" key="3">
    <source>
        <dbReference type="Proteomes" id="UP001179361"/>
    </source>
</evidence>
<dbReference type="RefSeq" id="WP_231058605.1">
    <property type="nucleotide sequence ID" value="NZ_JAJNOC010000004.1"/>
</dbReference>
<comment type="caution">
    <text evidence="2">The sequence shown here is derived from an EMBL/GenBank/DDBJ whole genome shotgun (WGS) entry which is preliminary data.</text>
</comment>
<keyword evidence="1" id="KW-0812">Transmembrane</keyword>
<keyword evidence="1" id="KW-1133">Transmembrane helix</keyword>
<evidence type="ECO:0000313" key="2">
    <source>
        <dbReference type="EMBL" id="MCD2517303.1"/>
    </source>
</evidence>
<dbReference type="EMBL" id="JAJNOC010000004">
    <property type="protein sequence ID" value="MCD2517303.1"/>
    <property type="molecule type" value="Genomic_DNA"/>
</dbReference>